<accession>A0A0U1KS05</accession>
<organism evidence="1 2">
    <name type="scientific">Sporomusa ovata</name>
    <dbReference type="NCBI Taxonomy" id="2378"/>
    <lineage>
        <taxon>Bacteria</taxon>
        <taxon>Bacillati</taxon>
        <taxon>Bacillota</taxon>
        <taxon>Negativicutes</taxon>
        <taxon>Selenomonadales</taxon>
        <taxon>Sporomusaceae</taxon>
        <taxon>Sporomusa</taxon>
    </lineage>
</organism>
<name>A0A0U1KS05_9FIRM</name>
<keyword evidence="2" id="KW-1185">Reference proteome</keyword>
<dbReference type="AlphaFoldDB" id="A0A0U1KS05"/>
<protein>
    <submittedName>
        <fullName evidence="1">Copper amine oxidase-like</fullName>
    </submittedName>
</protein>
<dbReference type="Proteomes" id="UP000049855">
    <property type="component" value="Unassembled WGS sequence"/>
</dbReference>
<proteinExistence type="predicted"/>
<dbReference type="EMBL" id="CTRP01000003">
    <property type="protein sequence ID" value="CQR70210.1"/>
    <property type="molecule type" value="Genomic_DNA"/>
</dbReference>
<dbReference type="RefSeq" id="WP_021168952.1">
    <property type="nucleotide sequence ID" value="NZ_CTRP01000003.1"/>
</dbReference>
<sequence length="355" mass="38598">MKQVLMLILVMMVIGNWGGGATFAALGPSGLDVDNLPELEVRSSSLGGKLLFSDSPEMVEHDGILYQDMVEGKVRLFFYHVNASSDVKKMAVLLENKGKKAAYVTVSQASIGGPGYNWMAVGKEAQTQYFSENNSASYQINIPPGGVKQLATDIESMMMPDMLINGIYDFSVDGPVNVKVVMLPVDEDSVNFSKTLKVLPADQCHLRGTFEGANREISPLDEYDPVHDGAIGITLADNRIDAYLQGYDATDGSQVVNYGNYGVVYQVLLPSKKGSRIACYLVPIAGHYAGAIKINHPEVYWSPLAIPRDRLYFVGNHKQQDFAFLGTFESGDPLSFTFSPPGASNLPVKIVVAPQ</sequence>
<evidence type="ECO:0000313" key="2">
    <source>
        <dbReference type="Proteomes" id="UP000049855"/>
    </source>
</evidence>
<evidence type="ECO:0000313" key="1">
    <source>
        <dbReference type="EMBL" id="CQR70210.1"/>
    </source>
</evidence>
<reference evidence="2" key="1">
    <citation type="submission" date="2015-03" db="EMBL/GenBank/DDBJ databases">
        <authorList>
            <person name="Nijsse Bart"/>
        </authorList>
    </citation>
    <scope>NUCLEOTIDE SEQUENCE [LARGE SCALE GENOMIC DNA]</scope>
</reference>
<gene>
    <name evidence="1" type="ORF">SpAn4DRAFT_1179</name>
</gene>